<reference evidence="4" key="1">
    <citation type="submission" date="2020-07" db="EMBL/GenBank/DDBJ databases">
        <title>Metabolic diversity and evolutionary history of the archaeal phylum ###Micrarchaeota### uncovered from a freshwater lake metagenome.</title>
        <authorList>
            <person name="Kadnikov V.V."/>
            <person name="Savvichev A.S."/>
            <person name="Mardanov A.V."/>
            <person name="Beletsky A.V."/>
            <person name="Chupakov A.V."/>
            <person name="Kokryatskaya N.M."/>
            <person name="Pimenov N.V."/>
            <person name="Ravin N.V."/>
        </authorList>
    </citation>
    <scope>NUCLEOTIDE SEQUENCE [LARGE SCALE GENOMIC DNA]</scope>
</reference>
<dbReference type="InterPro" id="IPR036890">
    <property type="entry name" value="HATPase_C_sf"/>
</dbReference>
<evidence type="ECO:0000256" key="1">
    <source>
        <dbReference type="ARBA" id="ARBA00023054"/>
    </source>
</evidence>
<dbReference type="Pfam" id="PF17942">
    <property type="entry name" value="Morc6_S5"/>
    <property type="match status" value="1"/>
</dbReference>
<evidence type="ECO:0000313" key="4">
    <source>
        <dbReference type="Proteomes" id="UP000510821"/>
    </source>
</evidence>
<dbReference type="SUPFAM" id="SSF55874">
    <property type="entry name" value="ATPase domain of HSP90 chaperone/DNA topoisomerase II/histidine kinase"/>
    <property type="match status" value="1"/>
</dbReference>
<feature type="domain" description="Morc S5" evidence="2">
    <location>
        <begin position="122"/>
        <end position="239"/>
    </location>
</feature>
<proteinExistence type="predicted"/>
<dbReference type="Pfam" id="PF13589">
    <property type="entry name" value="HATPase_c_3"/>
    <property type="match status" value="1"/>
</dbReference>
<sequence>MNEEEAISSLRLADTTKEGTTNLGQFGLGLKTGALTLGKKFTVITTQEKLKNQFRIDFDEDKFEKEGDWRKHSFFIEPKTFDHGTVVTITDLKFNVYRVKIDRLVEDFSIRFGPFLKLENNQVKIIINNKTLEYKEREFLYTQNSIVSFSVNNKRVNGWFNFLKKRAVKSSLYGFHLFKNNRLIKAFAKEELGLYAHPEKAQIYGELYLDDFPTTHNKKEFLMDTPDWEKLIEKLGEIIAEPISKHMDFVIGQRKRKKIVKAVTKLADYFSNLNIEAIKSEFEDEELKKIEIKPVNFEKIHIDGEWYSFEPRLLRLGERRNLFSTDIENNNIKIEVNIDFPLFKIKDNYEVFETLVIFTVSEALAKIMIQKRKEDIDSFFKQRDLILNSLVRRPKSKEEKREINSLLRYS</sequence>
<organism evidence="3 4">
    <name type="scientific">Fermentimicrarchaeum limneticum</name>
    <dbReference type="NCBI Taxonomy" id="2795018"/>
    <lineage>
        <taxon>Archaea</taxon>
        <taxon>Candidatus Micrarchaeota</taxon>
        <taxon>Candidatus Fermentimicrarchaeales</taxon>
        <taxon>Candidatus Fermentimicrarchaeaceae</taxon>
        <taxon>Candidatus Fermentimicrarchaeum</taxon>
    </lineage>
</organism>
<dbReference type="Proteomes" id="UP000510821">
    <property type="component" value="Chromosome"/>
</dbReference>
<accession>A0A7D5XJQ0</accession>
<keyword evidence="1" id="KW-0175">Coiled coil</keyword>
<dbReference type="KEGG" id="flt:Sv326_0654"/>
<protein>
    <recommendedName>
        <fullName evidence="2">Morc S5 domain-containing protein</fullName>
    </recommendedName>
</protein>
<evidence type="ECO:0000259" key="2">
    <source>
        <dbReference type="Pfam" id="PF17942"/>
    </source>
</evidence>
<dbReference type="AlphaFoldDB" id="A0A7D5XJQ0"/>
<gene>
    <name evidence="3" type="ORF">Sv326_0654</name>
</gene>
<dbReference type="InterPro" id="IPR041006">
    <property type="entry name" value="Morc_S5"/>
</dbReference>
<dbReference type="Gene3D" id="3.30.565.10">
    <property type="entry name" value="Histidine kinase-like ATPase, C-terminal domain"/>
    <property type="match status" value="1"/>
</dbReference>
<evidence type="ECO:0000313" key="3">
    <source>
        <dbReference type="EMBL" id="QLJ52829.1"/>
    </source>
</evidence>
<dbReference type="EMBL" id="CP058998">
    <property type="protein sequence ID" value="QLJ52829.1"/>
    <property type="molecule type" value="Genomic_DNA"/>
</dbReference>
<name>A0A7D5XJQ0_FERL1</name>